<organism evidence="1 2">
    <name type="scientific">Saccharothrix texasensis</name>
    <dbReference type="NCBI Taxonomy" id="103734"/>
    <lineage>
        <taxon>Bacteria</taxon>
        <taxon>Bacillati</taxon>
        <taxon>Actinomycetota</taxon>
        <taxon>Actinomycetes</taxon>
        <taxon>Pseudonocardiales</taxon>
        <taxon>Pseudonocardiaceae</taxon>
        <taxon>Saccharothrix</taxon>
    </lineage>
</organism>
<evidence type="ECO:0000313" key="1">
    <source>
        <dbReference type="EMBL" id="ROP40709.1"/>
    </source>
</evidence>
<evidence type="ECO:0000313" key="2">
    <source>
        <dbReference type="Proteomes" id="UP000268727"/>
    </source>
</evidence>
<comment type="caution">
    <text evidence="1">The sequence shown here is derived from an EMBL/GenBank/DDBJ whole genome shotgun (WGS) entry which is preliminary data.</text>
</comment>
<protein>
    <submittedName>
        <fullName evidence="1">Uncharacterized protein</fullName>
    </submittedName>
</protein>
<dbReference type="OrthoDB" id="4045431at2"/>
<dbReference type="AlphaFoldDB" id="A0A3N1HDX2"/>
<accession>A0A3N1HDX2</accession>
<sequence length="261" mass="28205">MTTESDEQRAQAKLIEIAEFATRLIDRSGTPEGFNIQPGSPLAVDDSLSSPYQVSFAARACLTTAIDHLHAACALVLKTGFLHVAAPATVVRGVLECASTALWMLAPAASEERITRGLRWYIKDVSDGDKAATEIGISVPTPLQKRKDKIKAVADARGLPFDTIKRGYSSTEAVTAAKTHLDSQHPLDVLFYWRLCSGFAHGRAWPMLGFAEVLEKLPTADPTVSMTKTENTYERVLALTMTAALTTKSAVVLYDKLGTAP</sequence>
<dbReference type="Proteomes" id="UP000268727">
    <property type="component" value="Unassembled WGS sequence"/>
</dbReference>
<dbReference type="RefSeq" id="WP_148088952.1">
    <property type="nucleotide sequence ID" value="NZ_RJKM01000001.1"/>
</dbReference>
<reference evidence="1 2" key="1">
    <citation type="submission" date="2018-11" db="EMBL/GenBank/DDBJ databases">
        <title>Sequencing the genomes of 1000 actinobacteria strains.</title>
        <authorList>
            <person name="Klenk H.-P."/>
        </authorList>
    </citation>
    <scope>NUCLEOTIDE SEQUENCE [LARGE SCALE GENOMIC DNA]</scope>
    <source>
        <strain evidence="1 2">DSM 44231</strain>
    </source>
</reference>
<gene>
    <name evidence="1" type="ORF">EDD40_6126</name>
</gene>
<keyword evidence="2" id="KW-1185">Reference proteome</keyword>
<name>A0A3N1HDX2_9PSEU</name>
<dbReference type="EMBL" id="RJKM01000001">
    <property type="protein sequence ID" value="ROP40709.1"/>
    <property type="molecule type" value="Genomic_DNA"/>
</dbReference>
<proteinExistence type="predicted"/>